<protein>
    <recommendedName>
        <fullName evidence="4">NADH dehydrogenase</fullName>
    </recommendedName>
</protein>
<name>A0A2T7G0M5_9RHOB</name>
<dbReference type="EMBL" id="QCYG01000001">
    <property type="protein sequence ID" value="PVA07961.1"/>
    <property type="molecule type" value="Genomic_DNA"/>
</dbReference>
<evidence type="ECO:0000256" key="1">
    <source>
        <dbReference type="SAM" id="SignalP"/>
    </source>
</evidence>
<evidence type="ECO:0000313" key="3">
    <source>
        <dbReference type="Proteomes" id="UP000244817"/>
    </source>
</evidence>
<evidence type="ECO:0008006" key="4">
    <source>
        <dbReference type="Google" id="ProtNLM"/>
    </source>
</evidence>
<dbReference type="OrthoDB" id="7867343at2"/>
<dbReference type="AlphaFoldDB" id="A0A2T7G0M5"/>
<keyword evidence="1" id="KW-0732">Signal</keyword>
<feature type="chain" id="PRO_5015769399" description="NADH dehydrogenase" evidence="1">
    <location>
        <begin position="18"/>
        <end position="100"/>
    </location>
</feature>
<sequence>MKPAVALLAALTLTACGAGLDGVPGQTLPDGVTEQDVALFKTAATQAGCVIGPAQADQVRAATGFDTAKLSIITQYLTLAGESTPTDSGFRLTSGSCANA</sequence>
<dbReference type="Proteomes" id="UP000244817">
    <property type="component" value="Unassembled WGS sequence"/>
</dbReference>
<proteinExistence type="predicted"/>
<organism evidence="2 3">
    <name type="scientific">Thalassorhabdomicrobium marinisediminis</name>
    <dbReference type="NCBI Taxonomy" id="2170577"/>
    <lineage>
        <taxon>Bacteria</taxon>
        <taxon>Pseudomonadati</taxon>
        <taxon>Pseudomonadota</taxon>
        <taxon>Alphaproteobacteria</taxon>
        <taxon>Rhodobacterales</taxon>
        <taxon>Paracoccaceae</taxon>
        <taxon>Thalassorhabdomicrobium</taxon>
    </lineage>
</organism>
<gene>
    <name evidence="2" type="ORF">DC363_00205</name>
</gene>
<feature type="signal peptide" evidence="1">
    <location>
        <begin position="1"/>
        <end position="17"/>
    </location>
</feature>
<dbReference type="RefSeq" id="WP_108639118.1">
    <property type="nucleotide sequence ID" value="NZ_QCYG01000001.1"/>
</dbReference>
<reference evidence="2 3" key="1">
    <citation type="submission" date="2018-04" db="EMBL/GenBank/DDBJ databases">
        <title>Pelagivirga bohaiensis gen. nov., sp. nov., a bacterium isolated from the Bohai Sea.</title>
        <authorList>
            <person name="Ji X."/>
        </authorList>
    </citation>
    <scope>NUCLEOTIDE SEQUENCE [LARGE SCALE GENOMIC DNA]</scope>
    <source>
        <strain evidence="2 3">BH-SD16</strain>
    </source>
</reference>
<accession>A0A2T7G0M5</accession>
<evidence type="ECO:0000313" key="2">
    <source>
        <dbReference type="EMBL" id="PVA07961.1"/>
    </source>
</evidence>
<dbReference type="PROSITE" id="PS51257">
    <property type="entry name" value="PROKAR_LIPOPROTEIN"/>
    <property type="match status" value="1"/>
</dbReference>
<comment type="caution">
    <text evidence="2">The sequence shown here is derived from an EMBL/GenBank/DDBJ whole genome shotgun (WGS) entry which is preliminary data.</text>
</comment>
<keyword evidence="3" id="KW-1185">Reference proteome</keyword>